<name>A0A6J4UDW0_9BACT</name>
<dbReference type="AlphaFoldDB" id="A0A6J4UDW0"/>
<sequence length="85" mass="9316">MSTPIETFDWPRRDAIPDTPRCARCDAALALRFGWCSGCRAAYCLPCGRSHFCRPGCPANGCLAGFCVRLVENGHLSETWGLPPE</sequence>
<organism evidence="1">
    <name type="scientific">uncultured Thermomicrobiales bacterium</name>
    <dbReference type="NCBI Taxonomy" id="1645740"/>
    <lineage>
        <taxon>Bacteria</taxon>
        <taxon>Pseudomonadati</taxon>
        <taxon>Thermomicrobiota</taxon>
        <taxon>Thermomicrobia</taxon>
        <taxon>Thermomicrobiales</taxon>
        <taxon>environmental samples</taxon>
    </lineage>
</organism>
<reference evidence="1" key="1">
    <citation type="submission" date="2020-02" db="EMBL/GenBank/DDBJ databases">
        <authorList>
            <person name="Meier V. D."/>
        </authorList>
    </citation>
    <scope>NUCLEOTIDE SEQUENCE</scope>
    <source>
        <strain evidence="1">AVDCRST_MAG73</strain>
    </source>
</reference>
<dbReference type="EMBL" id="CADCWE010000155">
    <property type="protein sequence ID" value="CAA9545743.1"/>
    <property type="molecule type" value="Genomic_DNA"/>
</dbReference>
<gene>
    <name evidence="1" type="ORF">AVDCRST_MAG73-2392</name>
</gene>
<protein>
    <submittedName>
        <fullName evidence="1">Uncharacterized protein</fullName>
    </submittedName>
</protein>
<evidence type="ECO:0000313" key="1">
    <source>
        <dbReference type="EMBL" id="CAA9545743.1"/>
    </source>
</evidence>
<proteinExistence type="predicted"/>
<accession>A0A6J4UDW0</accession>